<keyword evidence="2" id="KW-1185">Reference proteome</keyword>
<geneLocation type="plasmid" evidence="1 2">
    <name>pHIC</name>
</geneLocation>
<keyword evidence="1" id="KW-0614">Plasmid</keyword>
<protein>
    <submittedName>
        <fullName evidence="1">Uncharacterized protein</fullName>
    </submittedName>
</protein>
<name>A0AAU9DHA1_9FUSO</name>
<dbReference type="EMBL" id="AP027060">
    <property type="protein sequence ID" value="BDU51668.1"/>
    <property type="molecule type" value="Genomic_DNA"/>
</dbReference>
<dbReference type="Proteomes" id="UP001321582">
    <property type="component" value="Plasmid pHIC"/>
</dbReference>
<accession>A0AAU9DHA1</accession>
<dbReference type="KEGG" id="haby:HLVA_22370"/>
<gene>
    <name evidence="1" type="ORF">HLVA_22370</name>
</gene>
<sequence>MNSEEKLRYIFEQLKKGIEREELSEKMGYKNYNSFKNFVRSKGYYWEKEGKRYVKGKKREAPKIKVDDSFRAKRVLMYFQDENADPKEVAKKLDFDNYKDMSNFMKMKGYLWSSKESNFVKKEEYLNRNLEELKNLDKYIELLELLSKNYGNLEEALNLNSGKVIKKYRIPGINTIKSIQIISSLNEMAREYSRAFNITQKNIFEVALIEFFQKYGFEREIKYLLGEKTEKANNIGV</sequence>
<proteinExistence type="predicted"/>
<organism evidence="1 2">
    <name type="scientific">Haliovirga abyssi</name>
    <dbReference type="NCBI Taxonomy" id="2996794"/>
    <lineage>
        <taxon>Bacteria</taxon>
        <taxon>Fusobacteriati</taxon>
        <taxon>Fusobacteriota</taxon>
        <taxon>Fusobacteriia</taxon>
        <taxon>Fusobacteriales</taxon>
        <taxon>Haliovirgaceae</taxon>
        <taxon>Haliovirga</taxon>
    </lineage>
</organism>
<dbReference type="AlphaFoldDB" id="A0AAU9DHA1"/>
<evidence type="ECO:0000313" key="1">
    <source>
        <dbReference type="EMBL" id="BDU51668.1"/>
    </source>
</evidence>
<dbReference type="RefSeq" id="WP_307905534.1">
    <property type="nucleotide sequence ID" value="NZ_AP027060.1"/>
</dbReference>
<reference evidence="1 2" key="1">
    <citation type="submission" date="2022-11" db="EMBL/GenBank/DDBJ databases">
        <title>Haliovirga abyssi gen. nov., sp. nov., a mesophilic fermentative bacterium isolated from the Iheya North hydrothermal field and the proposal of Haliovirgaceae fam. nov.</title>
        <authorList>
            <person name="Miyazaki U."/>
            <person name="Tame A."/>
            <person name="Miyazaki J."/>
            <person name="Takai K."/>
            <person name="Sawayama S."/>
            <person name="Kitajima M."/>
            <person name="Okamoto A."/>
            <person name="Nakagawa S."/>
        </authorList>
    </citation>
    <scope>NUCLEOTIDE SEQUENCE [LARGE SCALE GENOMIC DNA]</scope>
    <source>
        <strain evidence="1 2">IC12</strain>
        <plasmid evidence="1 2">pHIC</plasmid>
    </source>
</reference>
<evidence type="ECO:0000313" key="2">
    <source>
        <dbReference type="Proteomes" id="UP001321582"/>
    </source>
</evidence>